<dbReference type="EMBL" id="LKLN01000021">
    <property type="protein sequence ID" value="KSU06679.1"/>
    <property type="molecule type" value="Genomic_DNA"/>
</dbReference>
<accession>A0A0V8CZJ7</accession>
<evidence type="ECO:0000313" key="2">
    <source>
        <dbReference type="Proteomes" id="UP000053058"/>
    </source>
</evidence>
<comment type="caution">
    <text evidence="1">The sequence shown here is derived from an EMBL/GenBank/DDBJ whole genome shotgun (WGS) entry which is preliminary data.</text>
</comment>
<protein>
    <submittedName>
        <fullName evidence="1">Uncharacterized protein</fullName>
    </submittedName>
</protein>
<sequence>MFDMIAKPSVGKLRALIEDWYPKLFLAMVMLGKSTVAA</sequence>
<dbReference type="AlphaFoldDB" id="A0A0V8CZJ7"/>
<organism evidence="1 2">
    <name type="scientific">Lactococcus lactis subsp. lactis</name>
    <name type="common">Streptococcus lactis</name>
    <dbReference type="NCBI Taxonomy" id="1360"/>
    <lineage>
        <taxon>Bacteria</taxon>
        <taxon>Bacillati</taxon>
        <taxon>Bacillota</taxon>
        <taxon>Bacilli</taxon>
        <taxon>Lactobacillales</taxon>
        <taxon>Streptococcaceae</taxon>
        <taxon>Lactococcus</taxon>
    </lineage>
</organism>
<evidence type="ECO:0000313" key="1">
    <source>
        <dbReference type="EMBL" id="KSU06679.1"/>
    </source>
</evidence>
<reference evidence="2" key="1">
    <citation type="submission" date="2015-10" db="EMBL/GenBank/DDBJ databases">
        <title>Draft Genome Sequences of 11 Lactococcus lactis subspecies cremoris strains.</title>
        <authorList>
            <person name="Wels M."/>
            <person name="Backus L."/>
            <person name="Boekhorst J."/>
            <person name="Dijkstra A."/>
            <person name="Beerthuizen M."/>
            <person name="Kelly W."/>
            <person name="Siezen R."/>
            <person name="Bachmann H."/>
            <person name="Van Hijum S."/>
        </authorList>
    </citation>
    <scope>NUCLEOTIDE SEQUENCE [LARGE SCALE GENOMIC DNA]</scope>
    <source>
        <strain evidence="2">KF282</strain>
    </source>
</reference>
<proteinExistence type="predicted"/>
<dbReference type="Proteomes" id="UP000053058">
    <property type="component" value="Unassembled WGS sequence"/>
</dbReference>
<name>A0A0V8CZJ7_LACLL</name>
<gene>
    <name evidence="1" type="ORF">KF282_0836</name>
</gene>